<keyword evidence="3" id="KW-0808">Transferase</keyword>
<dbReference type="PANTHER" id="PTHR44086:SF10">
    <property type="entry name" value="THIOSULFATE SULFURTRANSFERASE_RHODANESE-LIKE DOMAIN-CONTAINING PROTEIN 3"/>
    <property type="match status" value="1"/>
</dbReference>
<dbReference type="PROSITE" id="PS50206">
    <property type="entry name" value="RHODANESE_3"/>
    <property type="match status" value="1"/>
</dbReference>
<feature type="chain" id="PRO_5005513905" evidence="1">
    <location>
        <begin position="30"/>
        <end position="136"/>
    </location>
</feature>
<name>A0A0K8PC87_9CHLR</name>
<keyword evidence="4" id="KW-1185">Reference proteome</keyword>
<keyword evidence="1" id="KW-0732">Signal</keyword>
<sequence>MKQYLTFFLLAATVLLLSACMSKSWTPTAETTPVIKKLLPDKAKELFGNNSSYVLIDVREPYEYAEGHIPNAVNIPLSGIVKGVNDLGLDKESSAIVVYCRSGRRSAEAATALSNAGYKNLYDLGGIIDWPYEIEK</sequence>
<dbReference type="Proteomes" id="UP000053370">
    <property type="component" value="Unassembled WGS sequence"/>
</dbReference>
<reference evidence="3" key="1">
    <citation type="journal article" date="2015" name="Genome Announc.">
        <title>Draft Genome Sequence of Anaerolineae Strain TC1, a Novel Isolate from a Methanogenic Wastewater Treatment System.</title>
        <authorList>
            <person name="Matsuura N."/>
            <person name="Tourlousse D.M."/>
            <person name="Sun L."/>
            <person name="Toyonaga M."/>
            <person name="Kuroda K."/>
            <person name="Ohashi A."/>
            <person name="Cruz R."/>
            <person name="Yamaguchi T."/>
            <person name="Sekiguchi Y."/>
        </authorList>
    </citation>
    <scope>NUCLEOTIDE SEQUENCE [LARGE SCALE GENOMIC DNA]</scope>
    <source>
        <strain evidence="3">TC1</strain>
    </source>
</reference>
<dbReference type="SMART" id="SM00450">
    <property type="entry name" value="RHOD"/>
    <property type="match status" value="1"/>
</dbReference>
<dbReference type="STRING" id="1678840.ATC1_12295"/>
<organism evidence="3">
    <name type="scientific">Flexilinea flocculi</name>
    <dbReference type="NCBI Taxonomy" id="1678840"/>
    <lineage>
        <taxon>Bacteria</taxon>
        <taxon>Bacillati</taxon>
        <taxon>Chloroflexota</taxon>
        <taxon>Anaerolineae</taxon>
        <taxon>Anaerolineales</taxon>
        <taxon>Anaerolineaceae</taxon>
        <taxon>Flexilinea</taxon>
    </lineage>
</organism>
<dbReference type="Gene3D" id="3.40.250.10">
    <property type="entry name" value="Rhodanese-like domain"/>
    <property type="match status" value="1"/>
</dbReference>
<dbReference type="RefSeq" id="WP_062278462.1">
    <property type="nucleotide sequence ID" value="NZ_DF968180.1"/>
</dbReference>
<evidence type="ECO:0000313" key="4">
    <source>
        <dbReference type="Proteomes" id="UP000053370"/>
    </source>
</evidence>
<evidence type="ECO:0000313" key="3">
    <source>
        <dbReference type="EMBL" id="GAP39760.1"/>
    </source>
</evidence>
<dbReference type="InterPro" id="IPR036873">
    <property type="entry name" value="Rhodanese-like_dom_sf"/>
</dbReference>
<dbReference type="OrthoDB" id="9800872at2"/>
<accession>A0A0K8PC87</accession>
<feature type="domain" description="Rhodanese" evidence="2">
    <location>
        <begin position="49"/>
        <end position="136"/>
    </location>
</feature>
<evidence type="ECO:0000256" key="1">
    <source>
        <dbReference type="SAM" id="SignalP"/>
    </source>
</evidence>
<dbReference type="Pfam" id="PF00581">
    <property type="entry name" value="Rhodanese"/>
    <property type="match status" value="1"/>
</dbReference>
<dbReference type="InterPro" id="IPR001763">
    <property type="entry name" value="Rhodanese-like_dom"/>
</dbReference>
<dbReference type="SUPFAM" id="SSF52821">
    <property type="entry name" value="Rhodanese/Cell cycle control phosphatase"/>
    <property type="match status" value="1"/>
</dbReference>
<gene>
    <name evidence="3" type="ORF">ATC1_12295</name>
</gene>
<dbReference type="PANTHER" id="PTHR44086">
    <property type="entry name" value="THIOSULFATE SULFURTRANSFERASE RDL2, MITOCHONDRIAL-RELATED"/>
    <property type="match status" value="1"/>
</dbReference>
<evidence type="ECO:0000259" key="2">
    <source>
        <dbReference type="PROSITE" id="PS50206"/>
    </source>
</evidence>
<protein>
    <submittedName>
        <fullName evidence="3">Rhodanese-related sulfurtransferase</fullName>
    </submittedName>
</protein>
<feature type="signal peptide" evidence="1">
    <location>
        <begin position="1"/>
        <end position="29"/>
    </location>
</feature>
<dbReference type="AlphaFoldDB" id="A0A0K8PC87"/>
<proteinExistence type="predicted"/>
<dbReference type="PROSITE" id="PS51257">
    <property type="entry name" value="PROKAR_LIPOPROTEIN"/>
    <property type="match status" value="1"/>
</dbReference>
<dbReference type="GO" id="GO:0004792">
    <property type="term" value="F:thiosulfate-cyanide sulfurtransferase activity"/>
    <property type="evidence" value="ECO:0007669"/>
    <property type="project" value="TreeGrafter"/>
</dbReference>
<dbReference type="CDD" id="cd00158">
    <property type="entry name" value="RHOD"/>
    <property type="match status" value="1"/>
</dbReference>
<dbReference type="EMBL" id="DF968180">
    <property type="protein sequence ID" value="GAP39760.1"/>
    <property type="molecule type" value="Genomic_DNA"/>
</dbReference>